<sequence>MQIVEDLLTEQTEDGDHTEGDGDRLERHPALHPGGAARGEREEDRGDTGGIHNHKKREKKGSEDSDVEHSEPCEKRETA</sequence>
<evidence type="ECO:0000313" key="3">
    <source>
        <dbReference type="Proteomes" id="UP000660675"/>
    </source>
</evidence>
<reference evidence="3" key="1">
    <citation type="journal article" date="2019" name="Int. J. Syst. Evol. Microbiol.">
        <title>The Global Catalogue of Microorganisms (GCM) 10K type strain sequencing project: providing services to taxonomists for standard genome sequencing and annotation.</title>
        <authorList>
            <consortium name="The Broad Institute Genomics Platform"/>
            <consortium name="The Broad Institute Genome Sequencing Center for Infectious Disease"/>
            <person name="Wu L."/>
            <person name="Ma J."/>
        </authorList>
    </citation>
    <scope>NUCLEOTIDE SEQUENCE [LARGE SCALE GENOMIC DNA]</scope>
    <source>
        <strain evidence="3">JCM 4376</strain>
    </source>
</reference>
<feature type="compositionally biased region" description="Basic and acidic residues" evidence="1">
    <location>
        <begin position="14"/>
        <end position="29"/>
    </location>
</feature>
<feature type="region of interest" description="Disordered" evidence="1">
    <location>
        <begin position="1"/>
        <end position="79"/>
    </location>
</feature>
<name>A0ABQ2VXT9_9ACTN</name>
<dbReference type="EMBL" id="BMTF01000004">
    <property type="protein sequence ID" value="GGV79425.1"/>
    <property type="molecule type" value="Genomic_DNA"/>
</dbReference>
<gene>
    <name evidence="2" type="ORF">GCM10015535_15940</name>
</gene>
<organism evidence="2 3">
    <name type="scientific">Streptomyces gelaticus</name>
    <dbReference type="NCBI Taxonomy" id="285446"/>
    <lineage>
        <taxon>Bacteria</taxon>
        <taxon>Bacillati</taxon>
        <taxon>Actinomycetota</taxon>
        <taxon>Actinomycetes</taxon>
        <taxon>Kitasatosporales</taxon>
        <taxon>Streptomycetaceae</taxon>
        <taxon>Streptomyces</taxon>
    </lineage>
</organism>
<evidence type="ECO:0000256" key="1">
    <source>
        <dbReference type="SAM" id="MobiDB-lite"/>
    </source>
</evidence>
<feature type="compositionally biased region" description="Basic and acidic residues" evidence="1">
    <location>
        <begin position="38"/>
        <end position="47"/>
    </location>
</feature>
<feature type="compositionally biased region" description="Basic and acidic residues" evidence="1">
    <location>
        <begin position="60"/>
        <end position="79"/>
    </location>
</feature>
<proteinExistence type="predicted"/>
<comment type="caution">
    <text evidence="2">The sequence shown here is derived from an EMBL/GenBank/DDBJ whole genome shotgun (WGS) entry which is preliminary data.</text>
</comment>
<evidence type="ECO:0000313" key="2">
    <source>
        <dbReference type="EMBL" id="GGV79425.1"/>
    </source>
</evidence>
<keyword evidence="3" id="KW-1185">Reference proteome</keyword>
<accession>A0ABQ2VXT9</accession>
<protein>
    <submittedName>
        <fullName evidence="2">Uncharacterized protein</fullName>
    </submittedName>
</protein>
<dbReference type="Proteomes" id="UP000660675">
    <property type="component" value="Unassembled WGS sequence"/>
</dbReference>